<evidence type="ECO:0000256" key="1">
    <source>
        <dbReference type="SAM" id="MobiDB-lite"/>
    </source>
</evidence>
<feature type="compositionally biased region" description="Basic residues" evidence="1">
    <location>
        <begin position="158"/>
        <end position="174"/>
    </location>
</feature>
<feature type="compositionally biased region" description="Basic residues" evidence="1">
    <location>
        <begin position="1"/>
        <end position="26"/>
    </location>
</feature>
<feature type="compositionally biased region" description="Basic and acidic residues" evidence="1">
    <location>
        <begin position="285"/>
        <end position="301"/>
    </location>
</feature>
<feature type="region of interest" description="Disordered" evidence="1">
    <location>
        <begin position="366"/>
        <end position="416"/>
    </location>
</feature>
<feature type="compositionally biased region" description="Basic residues" evidence="1">
    <location>
        <begin position="265"/>
        <end position="279"/>
    </location>
</feature>
<protein>
    <submittedName>
        <fullName evidence="2">Uncharacterized protein</fullName>
    </submittedName>
</protein>
<feature type="region of interest" description="Disordered" evidence="1">
    <location>
        <begin position="129"/>
        <end position="346"/>
    </location>
</feature>
<feature type="compositionally biased region" description="Basic and acidic residues" evidence="1">
    <location>
        <begin position="205"/>
        <end position="222"/>
    </location>
</feature>
<feature type="compositionally biased region" description="Basic and acidic residues" evidence="1">
    <location>
        <begin position="106"/>
        <end position="115"/>
    </location>
</feature>
<feature type="non-terminal residue" evidence="2">
    <location>
        <position position="1"/>
    </location>
</feature>
<feature type="region of interest" description="Disordered" evidence="1">
    <location>
        <begin position="1"/>
        <end position="115"/>
    </location>
</feature>
<feature type="compositionally biased region" description="Basic and acidic residues" evidence="1">
    <location>
        <begin position="388"/>
        <end position="397"/>
    </location>
</feature>
<dbReference type="AlphaFoldDB" id="A0A6J4RPJ7"/>
<name>A0A6J4RPJ7_9ACTN</name>
<feature type="compositionally biased region" description="Low complexity" evidence="1">
    <location>
        <begin position="231"/>
        <end position="245"/>
    </location>
</feature>
<proteinExistence type="predicted"/>
<gene>
    <name evidence="2" type="ORF">AVDCRST_MAG69-90</name>
</gene>
<reference evidence="2" key="1">
    <citation type="submission" date="2020-02" db="EMBL/GenBank/DDBJ databases">
        <authorList>
            <person name="Meier V. D."/>
        </authorList>
    </citation>
    <scope>NUCLEOTIDE SEQUENCE</scope>
    <source>
        <strain evidence="2">AVDCRST_MAG69</strain>
    </source>
</reference>
<feature type="non-terminal residue" evidence="2">
    <location>
        <position position="416"/>
    </location>
</feature>
<accession>A0A6J4RPJ7</accession>
<dbReference type="EMBL" id="CADCVP010000015">
    <property type="protein sequence ID" value="CAA9471638.1"/>
    <property type="molecule type" value="Genomic_DNA"/>
</dbReference>
<feature type="compositionally biased region" description="Low complexity" evidence="1">
    <location>
        <begin position="36"/>
        <end position="46"/>
    </location>
</feature>
<sequence>VAMVRRRRDARDLRSHRRRPASHPRGLRSEFLVSSPGGRAAEPAGRPARRRTRPAPGPGDRHPGRQPHPPRFAARVRHGAVPVGRRSARPGVGRRLRNRLPPPLGDRGRVCRDPRPAAPLAHALRRVGVRRGDRGSSAIRPRPRHGGSDRHAVGSRLVRGRGRMGHAARHRHSRGGALAVRRPGLLHRGARPGSGRPLGAAPGRVGDRPDDVRGPVHDRSPDPARSAAEPVRATVPAAGVAGAVRARNRARLASRPGRGGGARAPRGRRRVGAHGRVRRGVPAPPRDRPRSSGPRRLDRLRPGGLGGVGPRPLRQAHARPCTAGQHGGLHRRGIPAAPGHGGQRRADVRAAARTPRAQLLLRVHPAGLHLPRGGERPRARRHRHRPDRQRGGADRLPGRAVADDSASVSVPLDPSM</sequence>
<organism evidence="2">
    <name type="scientific">uncultured Solirubrobacteraceae bacterium</name>
    <dbReference type="NCBI Taxonomy" id="1162706"/>
    <lineage>
        <taxon>Bacteria</taxon>
        <taxon>Bacillati</taxon>
        <taxon>Actinomycetota</taxon>
        <taxon>Thermoleophilia</taxon>
        <taxon>Solirubrobacterales</taxon>
        <taxon>Solirubrobacteraceae</taxon>
        <taxon>environmental samples</taxon>
    </lineage>
</organism>
<evidence type="ECO:0000313" key="2">
    <source>
        <dbReference type="EMBL" id="CAA9471638.1"/>
    </source>
</evidence>
<feature type="compositionally biased region" description="Basic residues" evidence="1">
    <location>
        <begin position="86"/>
        <end position="98"/>
    </location>
</feature>
<feature type="compositionally biased region" description="Basic residues" evidence="1">
    <location>
        <begin position="378"/>
        <end position="387"/>
    </location>
</feature>